<keyword evidence="4 6" id="KW-1133">Transmembrane helix</keyword>
<evidence type="ECO:0000256" key="7">
    <source>
        <dbReference type="SAM" id="MobiDB-lite"/>
    </source>
</evidence>
<protein>
    <submittedName>
        <fullName evidence="8">Protein Mpv17</fullName>
    </submittedName>
</protein>
<keyword evidence="3 6" id="KW-0812">Transmembrane</keyword>
<dbReference type="InterPro" id="IPR007248">
    <property type="entry name" value="Mpv17_PMP22"/>
</dbReference>
<reference evidence="8" key="1">
    <citation type="submission" date="2014-05" db="EMBL/GenBank/DDBJ databases">
        <title>The transcriptome of the halophilic microalga Tetraselmis sp. GSL018 isolated from the Great Salt Lake, Utah.</title>
        <authorList>
            <person name="Jinkerson R.E."/>
            <person name="D'Adamo S."/>
            <person name="Posewitz M.C."/>
        </authorList>
    </citation>
    <scope>NUCLEOTIDE SEQUENCE</scope>
    <source>
        <strain evidence="8">GSL018</strain>
    </source>
</reference>
<evidence type="ECO:0000256" key="1">
    <source>
        <dbReference type="ARBA" id="ARBA00004141"/>
    </source>
</evidence>
<organism evidence="8">
    <name type="scientific">Tetraselmis sp. GSL018</name>
    <dbReference type="NCBI Taxonomy" id="582737"/>
    <lineage>
        <taxon>Eukaryota</taxon>
        <taxon>Viridiplantae</taxon>
        <taxon>Chlorophyta</taxon>
        <taxon>core chlorophytes</taxon>
        <taxon>Chlorodendrophyceae</taxon>
        <taxon>Chlorodendrales</taxon>
        <taxon>Chlorodendraceae</taxon>
        <taxon>Tetraselmis</taxon>
    </lineage>
</organism>
<evidence type="ECO:0000256" key="4">
    <source>
        <dbReference type="ARBA" id="ARBA00022989"/>
    </source>
</evidence>
<feature type="compositionally biased region" description="Basic and acidic residues" evidence="7">
    <location>
        <begin position="1"/>
        <end position="36"/>
    </location>
</feature>
<dbReference type="GO" id="GO:0005737">
    <property type="term" value="C:cytoplasm"/>
    <property type="evidence" value="ECO:0007669"/>
    <property type="project" value="TreeGrafter"/>
</dbReference>
<evidence type="ECO:0000256" key="5">
    <source>
        <dbReference type="ARBA" id="ARBA00023136"/>
    </source>
</evidence>
<dbReference type="PANTHER" id="PTHR11266:SF17">
    <property type="entry name" value="PROTEIN MPV17"/>
    <property type="match status" value="1"/>
</dbReference>
<dbReference type="AlphaFoldDB" id="A0A061SD31"/>
<dbReference type="GO" id="GO:0016020">
    <property type="term" value="C:membrane"/>
    <property type="evidence" value="ECO:0007669"/>
    <property type="project" value="UniProtKB-SubCell"/>
</dbReference>
<gene>
    <name evidence="8" type="primary">MPV17</name>
    <name evidence="8" type="ORF">TSPGSL018_6279</name>
</gene>
<evidence type="ECO:0000256" key="3">
    <source>
        <dbReference type="ARBA" id="ARBA00022692"/>
    </source>
</evidence>
<name>A0A061SD31_9CHLO</name>
<comment type="subcellular location">
    <subcellularLocation>
        <location evidence="1">Membrane</location>
        <topology evidence="1">Multi-pass membrane protein</topology>
    </subcellularLocation>
</comment>
<evidence type="ECO:0000313" key="8">
    <source>
        <dbReference type="EMBL" id="JAC82188.1"/>
    </source>
</evidence>
<sequence length="267" mass="30100">MENTRHRGYYEKTSSQDESARDEAIENGRLSEDRHSAHVSPAEVSKASGHLTREQILKTAAKGGTRPSSPLRTSERKPVAHLSLWEEYCTSLETNPLLTKSLTSFTGFLIADQTAQIVTGVFLDYKRLARMCMFGLTCHGPMCHYWYKGLDEVVLPNASKSTAAVVLKILLDQLFFAPTFLVVFWFFLKLLEGHPEAAYTMVVDKLFSTLLVSYLLWPVAHFINFRFIPSSQRLLYINVVTIFWTTYLSWSSCQSGQGSGTEVKPVA</sequence>
<feature type="transmembrane region" description="Helical" evidence="6">
    <location>
        <begin position="165"/>
        <end position="187"/>
    </location>
</feature>
<dbReference type="PANTHER" id="PTHR11266">
    <property type="entry name" value="PEROXISOMAL MEMBRANE PROTEIN 2, PXMP2 MPV17"/>
    <property type="match status" value="1"/>
</dbReference>
<keyword evidence="5 6" id="KW-0472">Membrane</keyword>
<accession>A0A061SD31</accession>
<proteinExistence type="inferred from homology"/>
<feature type="region of interest" description="Disordered" evidence="7">
    <location>
        <begin position="1"/>
        <end position="50"/>
    </location>
</feature>
<comment type="similarity">
    <text evidence="2 6">Belongs to the peroxisomal membrane protein PXMP2/4 family.</text>
</comment>
<evidence type="ECO:0000256" key="6">
    <source>
        <dbReference type="RuleBase" id="RU363053"/>
    </source>
</evidence>
<feature type="transmembrane region" description="Helical" evidence="6">
    <location>
        <begin position="207"/>
        <end position="227"/>
    </location>
</feature>
<evidence type="ECO:0000256" key="2">
    <source>
        <dbReference type="ARBA" id="ARBA00006824"/>
    </source>
</evidence>
<dbReference type="EMBL" id="GBEZ01002909">
    <property type="protein sequence ID" value="JAC82188.1"/>
    <property type="molecule type" value="Transcribed_RNA"/>
</dbReference>
<dbReference type="Pfam" id="PF04117">
    <property type="entry name" value="Mpv17_PMP22"/>
    <property type="match status" value="1"/>
</dbReference>